<gene>
    <name evidence="4" type="ORF">N6G96_02595</name>
</gene>
<evidence type="ECO:0000313" key="4">
    <source>
        <dbReference type="EMBL" id="WPC22126.1"/>
    </source>
</evidence>
<dbReference type="InterPro" id="IPR031989">
    <property type="entry name" value="DUF5067"/>
</dbReference>
<keyword evidence="5" id="KW-1185">Reference proteome</keyword>
<dbReference type="EMBL" id="CP104778">
    <property type="protein sequence ID" value="WPC22126.1"/>
    <property type="molecule type" value="Genomic_DNA"/>
</dbReference>
<feature type="signal peptide" evidence="2">
    <location>
        <begin position="1"/>
        <end position="22"/>
    </location>
</feature>
<keyword evidence="1 2" id="KW-0732">Signal</keyword>
<sequence>MKSFKKIFLILLIGFVASGVTACSAGKASNSGKTSTSSAKKTSSVKKVVQKTATLAGQTFTTKQGTFLITENHVTASATKNKQVLILKYTFTNTGKSQLVPSDCWYKYVKATQTVNGKPKTLEQGSLPFSTSATNDDNLENASVSEIKPNHHIKAEGSWQLVKNGAPVKVSFYDTHHQLIGTRQYSTD</sequence>
<organism evidence="4 5">
    <name type="scientific">Pediococcus inopinatus</name>
    <dbReference type="NCBI Taxonomy" id="114090"/>
    <lineage>
        <taxon>Bacteria</taxon>
        <taxon>Bacillati</taxon>
        <taxon>Bacillota</taxon>
        <taxon>Bacilli</taxon>
        <taxon>Lactobacillales</taxon>
        <taxon>Lactobacillaceae</taxon>
        <taxon>Pediococcus</taxon>
    </lineage>
</organism>
<dbReference type="Gene3D" id="2.60.40.1240">
    <property type="match status" value="1"/>
</dbReference>
<dbReference type="Pfam" id="PF16729">
    <property type="entry name" value="DUF5067"/>
    <property type="match status" value="1"/>
</dbReference>
<dbReference type="Proteomes" id="UP001302696">
    <property type="component" value="Chromosome"/>
</dbReference>
<evidence type="ECO:0000259" key="3">
    <source>
        <dbReference type="Pfam" id="PF16729"/>
    </source>
</evidence>
<feature type="chain" id="PRO_5046173857" evidence="2">
    <location>
        <begin position="23"/>
        <end position="188"/>
    </location>
</feature>
<reference evidence="5" key="1">
    <citation type="submission" date="2024-06" db="EMBL/GenBank/DDBJ databases">
        <authorList>
            <person name="Chang H.C."/>
            <person name="Mun S.Y."/>
        </authorList>
    </citation>
    <scope>NUCLEOTIDE SEQUENCE [LARGE SCALE GENOMIC DNA]</scope>
    <source>
        <strain evidence="5">KT1</strain>
    </source>
</reference>
<evidence type="ECO:0000256" key="2">
    <source>
        <dbReference type="SAM" id="SignalP"/>
    </source>
</evidence>
<dbReference type="InterPro" id="IPR029050">
    <property type="entry name" value="Immunoprotect_excell_Ig-like"/>
</dbReference>
<dbReference type="RefSeq" id="WP_057774498.1">
    <property type="nucleotide sequence ID" value="NZ_BBIM01000011.1"/>
</dbReference>
<dbReference type="PROSITE" id="PS51257">
    <property type="entry name" value="PROKAR_LIPOPROTEIN"/>
    <property type="match status" value="1"/>
</dbReference>
<evidence type="ECO:0000313" key="5">
    <source>
        <dbReference type="Proteomes" id="UP001302696"/>
    </source>
</evidence>
<accession>A0ABZ0Q597</accession>
<protein>
    <submittedName>
        <fullName evidence="4">DUF5067 domain-containing protein</fullName>
    </submittedName>
</protein>
<name>A0ABZ0Q597_9LACO</name>
<evidence type="ECO:0000256" key="1">
    <source>
        <dbReference type="ARBA" id="ARBA00022729"/>
    </source>
</evidence>
<proteinExistence type="predicted"/>
<feature type="domain" description="DUF5067" evidence="3">
    <location>
        <begin position="42"/>
        <end position="174"/>
    </location>
</feature>